<dbReference type="EMBL" id="VSSQ01106335">
    <property type="protein sequence ID" value="MPN46028.1"/>
    <property type="molecule type" value="Genomic_DNA"/>
</dbReference>
<dbReference type="Pfam" id="PF13538">
    <property type="entry name" value="UvrD_C_2"/>
    <property type="match status" value="1"/>
</dbReference>
<dbReference type="InterPro" id="IPR027417">
    <property type="entry name" value="P-loop_NTPase"/>
</dbReference>
<gene>
    <name evidence="2" type="ORF">SDC9_193607</name>
</gene>
<evidence type="ECO:0000313" key="2">
    <source>
        <dbReference type="EMBL" id="MPN46028.1"/>
    </source>
</evidence>
<sequence length="124" mass="14303">MTLEQFFILQKIEKVKEIFLSQQAKNHRLNTLICKNANETEAIYFELNHAAGVTVLNAEAESLEYGNYIVDIKNAKGLEFDSVIIWDFDSYSDADYKLLYVAMTRALHNLYVFTNNETILNLTV</sequence>
<dbReference type="InterPro" id="IPR027785">
    <property type="entry name" value="UvrD-like_helicase_C"/>
</dbReference>
<dbReference type="SUPFAM" id="SSF52540">
    <property type="entry name" value="P-loop containing nucleoside triphosphate hydrolases"/>
    <property type="match status" value="1"/>
</dbReference>
<dbReference type="Gene3D" id="3.40.50.300">
    <property type="entry name" value="P-loop containing nucleotide triphosphate hydrolases"/>
    <property type="match status" value="1"/>
</dbReference>
<dbReference type="AlphaFoldDB" id="A0A645I449"/>
<accession>A0A645I449</accession>
<protein>
    <recommendedName>
        <fullName evidence="1">UvrD-like helicase C-terminal domain-containing protein</fullName>
    </recommendedName>
</protein>
<comment type="caution">
    <text evidence="2">The sequence shown here is derived from an EMBL/GenBank/DDBJ whole genome shotgun (WGS) entry which is preliminary data.</text>
</comment>
<organism evidence="2">
    <name type="scientific">bioreactor metagenome</name>
    <dbReference type="NCBI Taxonomy" id="1076179"/>
    <lineage>
        <taxon>unclassified sequences</taxon>
        <taxon>metagenomes</taxon>
        <taxon>ecological metagenomes</taxon>
    </lineage>
</organism>
<name>A0A645I449_9ZZZZ</name>
<reference evidence="2" key="1">
    <citation type="submission" date="2019-08" db="EMBL/GenBank/DDBJ databases">
        <authorList>
            <person name="Kucharzyk K."/>
            <person name="Murdoch R.W."/>
            <person name="Higgins S."/>
            <person name="Loffler F."/>
        </authorList>
    </citation>
    <scope>NUCLEOTIDE SEQUENCE</scope>
</reference>
<evidence type="ECO:0000259" key="1">
    <source>
        <dbReference type="Pfam" id="PF13538"/>
    </source>
</evidence>
<proteinExistence type="predicted"/>
<feature type="domain" description="UvrD-like helicase C-terminal" evidence="1">
    <location>
        <begin position="68"/>
        <end position="112"/>
    </location>
</feature>